<dbReference type="Proteomes" id="UP001597362">
    <property type="component" value="Unassembled WGS sequence"/>
</dbReference>
<name>A0ABW4YJD9_9BACL</name>
<comment type="caution">
    <text evidence="1">The sequence shown here is derived from an EMBL/GenBank/DDBJ whole genome shotgun (WGS) entry which is preliminary data.</text>
</comment>
<sequence>MTKLFIIGNGFDSAHGLPTKFVDYKNSFNMGDFYYDEDDEKSEIELISRNRTKNDDIGTLDVDDTKRFAFQTLCACATDKDNWSDIEESIAKAPELRFNTEITMTELEGSEIVIAVSTMKEYFDIWIAGINISKSRPKPDFRTLTSDQDLFLTFNYTETLEEVYNIPESQICHIHGKRMTVKGKTIVKGIELGHGEKPRKISDMVTDYYEYVSLKRKAHQSIRKKTSKILYRNRNFFNKIYSNDIIEIYSYGFSFGSVDRYYFEKLFKKLDTTKIVWHFNDHSDFNEMIKHAVILTLCGFKGTFDKYHID</sequence>
<evidence type="ECO:0000313" key="1">
    <source>
        <dbReference type="EMBL" id="MFD2115836.1"/>
    </source>
</evidence>
<accession>A0ABW4YJD9</accession>
<dbReference type="Pfam" id="PF14253">
    <property type="entry name" value="AbiH"/>
    <property type="match status" value="1"/>
</dbReference>
<proteinExistence type="predicted"/>
<keyword evidence="2" id="KW-1185">Reference proteome</keyword>
<organism evidence="1 2">
    <name type="scientific">Paenibacillus yanchengensis</name>
    <dbReference type="NCBI Taxonomy" id="2035833"/>
    <lineage>
        <taxon>Bacteria</taxon>
        <taxon>Bacillati</taxon>
        <taxon>Bacillota</taxon>
        <taxon>Bacilli</taxon>
        <taxon>Bacillales</taxon>
        <taxon>Paenibacillaceae</taxon>
        <taxon>Paenibacillus</taxon>
    </lineage>
</organism>
<dbReference type="EMBL" id="JBHUHO010000028">
    <property type="protein sequence ID" value="MFD2115836.1"/>
    <property type="molecule type" value="Genomic_DNA"/>
</dbReference>
<gene>
    <name evidence="1" type="ORF">ACFSJH_08885</name>
</gene>
<dbReference type="InterPro" id="IPR025935">
    <property type="entry name" value="AbiH"/>
</dbReference>
<dbReference type="RefSeq" id="WP_377771409.1">
    <property type="nucleotide sequence ID" value="NZ_JBHUHO010000028.1"/>
</dbReference>
<evidence type="ECO:0000313" key="2">
    <source>
        <dbReference type="Proteomes" id="UP001597362"/>
    </source>
</evidence>
<reference evidence="2" key="1">
    <citation type="journal article" date="2019" name="Int. J. Syst. Evol. Microbiol.">
        <title>The Global Catalogue of Microorganisms (GCM) 10K type strain sequencing project: providing services to taxonomists for standard genome sequencing and annotation.</title>
        <authorList>
            <consortium name="The Broad Institute Genomics Platform"/>
            <consortium name="The Broad Institute Genome Sequencing Center for Infectious Disease"/>
            <person name="Wu L."/>
            <person name="Ma J."/>
        </authorList>
    </citation>
    <scope>NUCLEOTIDE SEQUENCE [LARGE SCALE GENOMIC DNA]</scope>
    <source>
        <strain evidence="2">GH52</strain>
    </source>
</reference>
<protein>
    <submittedName>
        <fullName evidence="1">Bacteriophage abortive infection AbiH family protein</fullName>
    </submittedName>
</protein>